<keyword evidence="4 5" id="KW-0812">Transmembrane</keyword>
<dbReference type="InterPro" id="IPR050440">
    <property type="entry name" value="Laminin/Netrin_ECM"/>
</dbReference>
<feature type="region of interest" description="Disordered" evidence="3">
    <location>
        <begin position="903"/>
        <end position="964"/>
    </location>
</feature>
<dbReference type="PANTHER" id="PTHR10574:SF406">
    <property type="entry name" value="LAMININ SUBUNIT ALPHA 5"/>
    <property type="match status" value="1"/>
</dbReference>
<keyword evidence="2" id="KW-0175">Coiled coil</keyword>
<sequence length="2151" mass="225329">TFSLSQPCPTTDFYICHNTIRASYVTSVANTTICGGCSMSSSSSSASLSATYNQVNVNSVPSSYTVFYDCTLSGSRTVAMYSNVQGNTVTIQNVVNTSIVPFQVSSSMATALVANNIFDLNNAGSFVRGYLVGGPASPSGSGSDTTCIKNNVITTSDSAGILSGASALSGCNTSIVSNTIRVYGGTGLGGWSLMGSRGARGTIILDSNTMDPSFDINSVITDADPDTGLPAYTSGAATFIVKNNDFSGKNVSVGVGGGSNTLIMSGGTINYVELSGFTSNSNYATQVVLTSVTLQGLVVSGGLGSAVVNITGGVIHSSNAVSFDGATVLSLKLNLKSITVSASRGFQTLTTTPIYLLSIVNSSISSSTFTTTALTQDLHSGALMYIQNGSFSDSTVSFTSPTISNGGISIFNEANTTNSSINVLDATFTGTNDLLFVEPSSMTTTTSTIVNITGSSFTAAAPNTYYADNFGDSNSSISLNTLDGFTIYYDSCELVDYVSFHLPTAPIYNLRLACTSFDFSKGHLMSPSAYAPYTRDKTFELFSWSGAQCFTFTKTTSATISETALASPSSSDIRTSLTKQTNTLSATITTSDSQSISRSRQPSPTKFSGTSSLSDSGSDIATISFVPFGTANGDTKFTPNTNDRVYGPFPLPIPMPFPDGRTESEYFPSTTGGIFFKPIAAAASVYNYTTYSSTYGPMIGAATSHMHTTDSSGGYYHRTITGPALDALWSDVLPGGIPIVPTAGLVFTVDNSYLYPSTTSLVQAQTILLWNSTSTLMLFRIKSIAYTSTAVVACGGYLGPSASYKIPNDATTWASSSNTGVNGLYSVLVTHAFSTSRAISDSASLPRSPSAALMTTDTTTDSDSMTVGSLPHNHTLSASSSANMFASSLSRSALLSLSTSASTNVSNSTSASPSNSSMRSPSQQSSPTKLSGTLSLSDPGSPTMLSRRGSTSSASVWSPSQSTTASASPTKLVIAGPVCTNALDCNDRSQNSNILFVNGSCQCALCKGNWYGDECQLCPQQYDEWSDCAACNTVDNYVGTYPNCYSDVCNISTVCDVANTRAVTGTVTTGCVCLCRNAWNGSTCNVCQEGFNSSNACGSCLSGWYGYPTSCSPLCTNAGNCSNHAVTVSGTYASGCVCSCSNNWTTSDCSVCPAGYNAETNCSTCAAGYEGYPHCEKSCTAADCSGHSTSVSGTVTSGCVCSCANSWYGNTCSSCPYGVNVATGCDRCVNGYSGFPNCSPDEVCCNHAPSATPHGRHSTSETASLALSDSASNSSSSFNTNIRSTFRHPTSKQTDTVSTSTSITSDSPSWSRSPSATLTDTSLSLTASISHSSLSLSHTRSSVASANVSVSNSRANAHSPSRQPSSTKSSRTRSPTLSSSPTLSDSPSSWSSSSQTASVSSKTTSSSRTMSALLSKRNLVLRNNASKSLSNSNRRHTPSSMSSSKKLSSVYTALISVSFEHHDVDENWPSATASFTSSLPAKTADLMGYLPPLDEDSTTVSTTMSHSYDSKCMDALRNVVASLAPVGAAALSALNDTVVVLQSAELSALSSLSATTMVTLGALRIDREVLLAARAIALNVTYFPQNVRWSVRNITNNYENGANLAFVADVSLFSSSTFALISAPLGGWISKDIPLLSATTVNLFLDMQCGETSILALSISIPAPGVDRLYAEKIEATTRYSQLLSSLGRGASSTSLGRVLATRSLVLCNSDEAVGGGLIDLQLDICSADPSPGSGEFIARSAIVSNIVVLGVVHTAFLALVVIWSLLTRTTLGDAALRFCLPSSLLPVWTAFVPSTAAAAALLFSQLESNYGLCTATDIALAAVGSVISLVPLLSCGVMWVLWTTNENVIALNCVRRGAHHGVQQRLLHHLLRIVDRRWEWTVSCGAATPRPEDLLKPLWAVLLEYRVLWYVTFDLANLTMIAVIGLASGLGGSTLCRGFTAATLGLLAFQLVVLCYTQPFTSIFSFLHGVATLTLTCMSVAFQLAYIELSSNTSTSFLWLVDASAVCNIAVVGISALKLLLDILQVFAAGFRRFQALSEALCGDSAGAPAVPLQLLSIVAMDDQKSDDDDVEDHATILFYDDDAPDADNNMLSPVNSLANLRSVGSRGMSMRKLKGLDDRLEDLEDQYQKKNLDMFAAANKQFVGGERMR</sequence>
<feature type="compositionally biased region" description="Low complexity" evidence="3">
    <location>
        <begin position="903"/>
        <end position="928"/>
    </location>
</feature>
<dbReference type="VEuPathDB" id="TriTrypDB:BSAL_48080"/>
<protein>
    <submittedName>
        <fullName evidence="5">Transmembrane protein, putative</fullName>
    </submittedName>
</protein>
<evidence type="ECO:0000256" key="1">
    <source>
        <dbReference type="ARBA" id="ARBA00023157"/>
    </source>
</evidence>
<dbReference type="PANTHER" id="PTHR10574">
    <property type="entry name" value="NETRIN/LAMININ-RELATED"/>
    <property type="match status" value="1"/>
</dbReference>
<evidence type="ECO:0000256" key="3">
    <source>
        <dbReference type="SAM" id="MobiDB-lite"/>
    </source>
</evidence>
<feature type="compositionally biased region" description="Low complexity" evidence="3">
    <location>
        <begin position="1347"/>
        <end position="1411"/>
    </location>
</feature>
<name>A0A0S4JW03_BODSA</name>
<feature type="compositionally biased region" description="Low complexity" evidence="3">
    <location>
        <begin position="841"/>
        <end position="866"/>
    </location>
</feature>
<evidence type="ECO:0000256" key="2">
    <source>
        <dbReference type="SAM" id="Coils"/>
    </source>
</evidence>
<feature type="region of interest" description="Disordered" evidence="3">
    <location>
        <begin position="1256"/>
        <end position="1317"/>
    </location>
</feature>
<feature type="transmembrane region" description="Helical" evidence="4">
    <location>
        <begin position="1779"/>
        <end position="1807"/>
    </location>
</feature>
<feature type="transmembrane region" description="Helical" evidence="4">
    <location>
        <begin position="1908"/>
        <end position="1928"/>
    </location>
</feature>
<feature type="compositionally biased region" description="Polar residues" evidence="3">
    <location>
        <begin position="1421"/>
        <end position="1432"/>
    </location>
</feature>
<keyword evidence="6" id="KW-1185">Reference proteome</keyword>
<feature type="region of interest" description="Disordered" evidence="3">
    <location>
        <begin position="588"/>
        <end position="615"/>
    </location>
</feature>
<keyword evidence="4" id="KW-0472">Membrane</keyword>
<keyword evidence="4" id="KW-1133">Transmembrane helix</keyword>
<keyword evidence="1" id="KW-1015">Disulfide bond</keyword>
<feature type="transmembrane region" description="Helical" evidence="4">
    <location>
        <begin position="1940"/>
        <end position="1957"/>
    </location>
</feature>
<feature type="region of interest" description="Disordered" evidence="3">
    <location>
        <begin position="1347"/>
        <end position="1444"/>
    </location>
</feature>
<dbReference type="Proteomes" id="UP000051952">
    <property type="component" value="Unassembled WGS sequence"/>
</dbReference>
<feature type="transmembrane region" description="Helical" evidence="4">
    <location>
        <begin position="1819"/>
        <end position="1843"/>
    </location>
</feature>
<reference evidence="6" key="1">
    <citation type="submission" date="2015-09" db="EMBL/GenBank/DDBJ databases">
        <authorList>
            <consortium name="Pathogen Informatics"/>
        </authorList>
    </citation>
    <scope>NUCLEOTIDE SEQUENCE [LARGE SCALE GENOMIC DNA]</scope>
    <source>
        <strain evidence="6">Lake Konstanz</strain>
    </source>
</reference>
<feature type="compositionally biased region" description="Low complexity" evidence="3">
    <location>
        <begin position="1260"/>
        <end position="1281"/>
    </location>
</feature>
<dbReference type="OrthoDB" id="5984158at2759"/>
<feature type="transmembrane region" description="Helical" evidence="4">
    <location>
        <begin position="1998"/>
        <end position="2022"/>
    </location>
</feature>
<feature type="compositionally biased region" description="Polar residues" evidence="3">
    <location>
        <begin position="929"/>
        <end position="957"/>
    </location>
</feature>
<feature type="coiled-coil region" evidence="2">
    <location>
        <begin position="2115"/>
        <end position="2142"/>
    </location>
</feature>
<gene>
    <name evidence="5" type="ORF">BSAL_48080</name>
</gene>
<feature type="transmembrane region" description="Helical" evidence="4">
    <location>
        <begin position="1964"/>
        <end position="1986"/>
    </location>
</feature>
<dbReference type="EMBL" id="CYKH01002246">
    <property type="protein sequence ID" value="CUG94417.1"/>
    <property type="molecule type" value="Genomic_DNA"/>
</dbReference>
<proteinExistence type="predicted"/>
<accession>A0A0S4JW03</accession>
<feature type="transmembrane region" description="Helical" evidence="4">
    <location>
        <begin position="1747"/>
        <end position="1767"/>
    </location>
</feature>
<organism evidence="5 6">
    <name type="scientific">Bodo saltans</name>
    <name type="common">Flagellated protozoan</name>
    <dbReference type="NCBI Taxonomy" id="75058"/>
    <lineage>
        <taxon>Eukaryota</taxon>
        <taxon>Discoba</taxon>
        <taxon>Euglenozoa</taxon>
        <taxon>Kinetoplastea</taxon>
        <taxon>Metakinetoplastina</taxon>
        <taxon>Eubodonida</taxon>
        <taxon>Bodonidae</taxon>
        <taxon>Bodo</taxon>
    </lineage>
</organism>
<evidence type="ECO:0000256" key="4">
    <source>
        <dbReference type="SAM" id="Phobius"/>
    </source>
</evidence>
<evidence type="ECO:0000313" key="6">
    <source>
        <dbReference type="Proteomes" id="UP000051952"/>
    </source>
</evidence>
<feature type="region of interest" description="Disordered" evidence="3">
    <location>
        <begin position="841"/>
        <end position="871"/>
    </location>
</feature>
<feature type="compositionally biased region" description="Low complexity" evidence="3">
    <location>
        <begin position="1294"/>
        <end position="1317"/>
    </location>
</feature>
<feature type="non-terminal residue" evidence="5">
    <location>
        <position position="1"/>
    </location>
</feature>
<evidence type="ECO:0000313" key="5">
    <source>
        <dbReference type="EMBL" id="CUG94417.1"/>
    </source>
</evidence>